<dbReference type="EMBL" id="CP089977">
    <property type="protein sequence ID" value="UXZ04125.1"/>
    <property type="molecule type" value="Genomic_DNA"/>
</dbReference>
<feature type="transmembrane region" description="Helical" evidence="1">
    <location>
        <begin position="114"/>
        <end position="132"/>
    </location>
</feature>
<sequence>MGFLAISVICSVLVSVLLKIAKTKDIDLATAIMTNYIVCIVLTLWLLKPSIDTHILAQGLPIFVALGVLLPSIFLVMGKAVQAAGIVKSDTAQRLALIIPIMASFTLFGEDLTSSKLIALVLVFLAMGCLLYKPYRTNQPAQRFATLWLIGVFVGYGVIDVLLKQLSKLGGATAGNLIISFGLACLFMLAYLFIKKIKPRTISLLGGLLLGLLNFTNIYTYINAHKAMSDTPTLVFAGMNMGVIVVGTMTGLWLFREKISIINAFGIVLALVAIARLFLF</sequence>
<reference evidence="2" key="1">
    <citation type="submission" date="2021-12" db="EMBL/GenBank/DDBJ databases">
        <title>taxonomy of Moraxella sp. ZY201224.</title>
        <authorList>
            <person name="Li F."/>
        </authorList>
    </citation>
    <scope>NUCLEOTIDE SEQUENCE</scope>
    <source>
        <strain evidence="2">ZY201224</strain>
    </source>
</reference>
<feature type="transmembrane region" description="Helical" evidence="1">
    <location>
        <begin position="234"/>
        <end position="254"/>
    </location>
</feature>
<feature type="transmembrane region" description="Helical" evidence="1">
    <location>
        <begin position="261"/>
        <end position="279"/>
    </location>
</feature>
<gene>
    <name evidence="2" type="ORF">LU297_05760</name>
</gene>
<dbReference type="RefSeq" id="WP_263075607.1">
    <property type="nucleotide sequence ID" value="NZ_CP089977.1"/>
</dbReference>
<dbReference type="Proteomes" id="UP001063782">
    <property type="component" value="Chromosome"/>
</dbReference>
<feature type="transmembrane region" description="Helical" evidence="1">
    <location>
        <begin position="144"/>
        <end position="163"/>
    </location>
</feature>
<keyword evidence="3" id="KW-1185">Reference proteome</keyword>
<keyword evidence="1" id="KW-0472">Membrane</keyword>
<evidence type="ECO:0000256" key="1">
    <source>
        <dbReference type="SAM" id="Phobius"/>
    </source>
</evidence>
<feature type="transmembrane region" description="Helical" evidence="1">
    <location>
        <begin position="201"/>
        <end position="222"/>
    </location>
</feature>
<dbReference type="SUPFAM" id="SSF103481">
    <property type="entry name" value="Multidrug resistance efflux transporter EmrE"/>
    <property type="match status" value="1"/>
</dbReference>
<protein>
    <submittedName>
        <fullName evidence="2">EamA/RhaT family transporter</fullName>
    </submittedName>
</protein>
<feature type="transmembrane region" description="Helical" evidence="1">
    <location>
        <begin position="59"/>
        <end position="78"/>
    </location>
</feature>
<dbReference type="InterPro" id="IPR037185">
    <property type="entry name" value="EmrE-like"/>
</dbReference>
<evidence type="ECO:0000313" key="2">
    <source>
        <dbReference type="EMBL" id="UXZ04125.1"/>
    </source>
</evidence>
<feature type="transmembrane region" description="Helical" evidence="1">
    <location>
        <begin position="175"/>
        <end position="194"/>
    </location>
</feature>
<keyword evidence="1" id="KW-1133">Transmembrane helix</keyword>
<evidence type="ECO:0000313" key="3">
    <source>
        <dbReference type="Proteomes" id="UP001063782"/>
    </source>
</evidence>
<organism evidence="2 3">
    <name type="scientific">Moraxella nasicaprae</name>
    <dbReference type="NCBI Taxonomy" id="2904122"/>
    <lineage>
        <taxon>Bacteria</taxon>
        <taxon>Pseudomonadati</taxon>
        <taxon>Pseudomonadota</taxon>
        <taxon>Gammaproteobacteria</taxon>
        <taxon>Moraxellales</taxon>
        <taxon>Moraxellaceae</taxon>
        <taxon>Moraxella</taxon>
    </lineage>
</organism>
<name>A0ABY6F243_9GAMM</name>
<accession>A0ABY6F243</accession>
<proteinExistence type="predicted"/>
<keyword evidence="1" id="KW-0812">Transmembrane</keyword>
<feature type="transmembrane region" description="Helical" evidence="1">
    <location>
        <begin position="28"/>
        <end position="47"/>
    </location>
</feature>